<dbReference type="KEGG" id="dmm:dnm_087440"/>
<dbReference type="Pfam" id="PF10127">
    <property type="entry name" value="RlaP"/>
    <property type="match status" value="1"/>
</dbReference>
<accession>A0A975BW94</accession>
<gene>
    <name evidence="1" type="ORF">dnm_087440</name>
</gene>
<dbReference type="RefSeq" id="WP_207679931.1">
    <property type="nucleotide sequence ID" value="NZ_CP061800.1"/>
</dbReference>
<evidence type="ECO:0000313" key="2">
    <source>
        <dbReference type="Proteomes" id="UP000663722"/>
    </source>
</evidence>
<protein>
    <submittedName>
        <fullName evidence="1">DNA repair polymerase family protein</fullName>
    </submittedName>
</protein>
<sequence length="303" mass="35559">MGSIFQSLQKKELLGPHPRFLETSIQYEVTMGSFAYGVSDDTSDMDIYGFCIPPKDYIFPHLRGEIRGFGKPGPSFDQFQRHHIYDPSARGGRGREYDLTMYSIIKYFRLCMENNPNMIDSLFVPRRCVLFSTQVGELVRENRYSFLHKGSWHKFKGYAFSQIHKMRTKNPIGKRKDTIAKYGFDVKFAYHVVRLLNEVEQILTEHDLDLERNREQLKAIRRGEWTQEDVENYFASKERDLETLYTESKLRYKPDEEKLKDLLLNCLEHHYGSLNACVVKQDEAIKALKDIGEILNKVRGLYN</sequence>
<keyword evidence="2" id="KW-1185">Reference proteome</keyword>
<name>A0A975BW94_9BACT</name>
<proteinExistence type="predicted"/>
<dbReference type="PANTHER" id="PTHR34817:SF1">
    <property type="entry name" value="NUCLEOTIDYLTRANSFERASE"/>
    <property type="match status" value="1"/>
</dbReference>
<organism evidence="1 2">
    <name type="scientific">Desulfonema magnum</name>
    <dbReference type="NCBI Taxonomy" id="45655"/>
    <lineage>
        <taxon>Bacteria</taxon>
        <taxon>Pseudomonadati</taxon>
        <taxon>Thermodesulfobacteriota</taxon>
        <taxon>Desulfobacteria</taxon>
        <taxon>Desulfobacterales</taxon>
        <taxon>Desulfococcaceae</taxon>
        <taxon>Desulfonema</taxon>
    </lineage>
</organism>
<reference evidence="1" key="1">
    <citation type="journal article" date="2021" name="Microb. Physiol.">
        <title>Proteogenomic Insights into the Physiology of Marine, Sulfate-Reducing, Filamentous Desulfonema limicola and Desulfonema magnum.</title>
        <authorList>
            <person name="Schnaars V."/>
            <person name="Wohlbrand L."/>
            <person name="Scheve S."/>
            <person name="Hinrichs C."/>
            <person name="Reinhardt R."/>
            <person name="Rabus R."/>
        </authorList>
    </citation>
    <scope>NUCLEOTIDE SEQUENCE</scope>
    <source>
        <strain evidence="1">4be13</strain>
    </source>
</reference>
<dbReference type="InterPro" id="IPR018775">
    <property type="entry name" value="RlaP"/>
</dbReference>
<dbReference type="AlphaFoldDB" id="A0A975BW94"/>
<dbReference type="PANTHER" id="PTHR34817">
    <property type="entry name" value="NUCLEOTIDYLTRANSFERASE"/>
    <property type="match status" value="1"/>
</dbReference>
<dbReference type="Proteomes" id="UP000663722">
    <property type="component" value="Chromosome"/>
</dbReference>
<dbReference type="EMBL" id="CP061800">
    <property type="protein sequence ID" value="QTA92657.1"/>
    <property type="molecule type" value="Genomic_DNA"/>
</dbReference>
<evidence type="ECO:0000313" key="1">
    <source>
        <dbReference type="EMBL" id="QTA92657.1"/>
    </source>
</evidence>